<proteinExistence type="predicted"/>
<evidence type="ECO:0000313" key="2">
    <source>
        <dbReference type="Proteomes" id="UP000249748"/>
    </source>
</evidence>
<reference evidence="1" key="1">
    <citation type="submission" date="2018-02" db="EMBL/GenBank/DDBJ databases">
        <title>The genomes of Aspergillus section Nigri reveals drivers in fungal speciation.</title>
        <authorList>
            <consortium name="DOE Joint Genome Institute"/>
            <person name="Vesth T.C."/>
            <person name="Nybo J."/>
            <person name="Theobald S."/>
            <person name="Brandl J."/>
            <person name="Frisvad J.C."/>
            <person name="Nielsen K.F."/>
            <person name="Lyhne E.K."/>
            <person name="Kogle M.E."/>
            <person name="Kuo A."/>
            <person name="Riley R."/>
            <person name="Clum A."/>
            <person name="Nolan M."/>
            <person name="Lipzen A."/>
            <person name="Salamov A."/>
            <person name="Henrissat B."/>
            <person name="Wiebenga A."/>
            <person name="De vries R.P."/>
            <person name="Grigoriev I.V."/>
            <person name="Mortensen U.H."/>
            <person name="Andersen M.R."/>
            <person name="Baker S.E."/>
        </authorList>
    </citation>
    <scope>NUCLEOTIDE SEQUENCE</scope>
    <source>
        <strain evidence="1">CBS 115574</strain>
    </source>
</reference>
<keyword evidence="2" id="KW-1185">Reference proteome</keyword>
<protein>
    <submittedName>
        <fullName evidence="1">Uncharacterized protein</fullName>
    </submittedName>
</protein>
<dbReference type="EMBL" id="KZ824537">
    <property type="protein sequence ID" value="RAK93292.1"/>
    <property type="molecule type" value="Genomic_DNA"/>
</dbReference>
<evidence type="ECO:0000313" key="1">
    <source>
        <dbReference type="EMBL" id="RAK93292.1"/>
    </source>
</evidence>
<gene>
    <name evidence="1" type="ORF">BO79DRAFT_224790</name>
</gene>
<name>A0ACD1IS70_9EURO</name>
<organism evidence="1 2">
    <name type="scientific">Aspergillus costaricaensis CBS 115574</name>
    <dbReference type="NCBI Taxonomy" id="1448317"/>
    <lineage>
        <taxon>Eukaryota</taxon>
        <taxon>Fungi</taxon>
        <taxon>Dikarya</taxon>
        <taxon>Ascomycota</taxon>
        <taxon>Pezizomycotina</taxon>
        <taxon>Eurotiomycetes</taxon>
        <taxon>Eurotiomycetidae</taxon>
        <taxon>Eurotiales</taxon>
        <taxon>Aspergillaceae</taxon>
        <taxon>Aspergillus</taxon>
        <taxon>Aspergillus subgen. Circumdati</taxon>
    </lineage>
</organism>
<sequence length="806" mass="90797">MLIPASMVGYAYHRYYKYLILEKMENAFKPGDPALELAGVEDGKHQSTYEEHWVHRDEQARMDRIISGNAGGRYYLLIGEKGTGKTSMLLEAMRKIDGEGCAMFEAHADLELFRIRLGKALDYEFHEDYIGSLFSIKGPRDTTALLDIERAFNKLEKVALARRRSKKSPLVLIINSAHLIRDDHDGQDLLEAIQQRAEQWAASGLVTTVLNSDEYWVYERLKKYATRMEVIPVRDLPKDRAMEALRKYRKQYFGQELTHEELEEVYNLVGGRLSYLNRVAKALDYKKLCESICEAEKTWFLNKCWILGPEMDDDVMDQQKYASAAMVLAKALVDKGEEMDRTYDPKLGHILPEIPLHEARQIMTRADFIQSYDHENIFTIDSRAMVRADSVPMQNAFKEICGWPRFDEHLEGTLTRIGDIESLGRTRELTIKDLWNQGKYQLVMRDHKGREQAMAPRKKEVLSAVTAADDDTAEKTTRQLRHKTRLDRIHPAVRFVLAVLGSLTLSSTLFSLTTGITLGELGRVSKHLETWWEVGGLMAWKAVEVGLAWIMGFDGRDVLSFTYLTHLPTFSLLSTFYSLRPTTILTSYFITLLSTTLPFVLLRNLTPIHSFSDSTRIPNRSILNDRPTTIYTTIAAAAIFTVTLSLSYATPWLPTTLVTHFQDIPDVTAIHAGPAALPGLFLSLLPAGLAARDFLFASSTGASSRNSKKNSNNNNKNKEGTSSPEGEYLAYTVYRKTWGTLSRKTQVLVSRTVLLASMLFANTVVQVAGTVNQVDAEGAMVWGAVWAIAAVITGAMFGWIEAVDGV</sequence>
<accession>A0ACD1IS70</accession>
<dbReference type="Proteomes" id="UP000249748">
    <property type="component" value="Unassembled WGS sequence"/>
</dbReference>